<feature type="compositionally biased region" description="Polar residues" evidence="1">
    <location>
        <begin position="366"/>
        <end position="388"/>
    </location>
</feature>
<proteinExistence type="predicted"/>
<feature type="compositionally biased region" description="Polar residues" evidence="1">
    <location>
        <begin position="434"/>
        <end position="453"/>
    </location>
</feature>
<feature type="compositionally biased region" description="Low complexity" evidence="1">
    <location>
        <begin position="513"/>
        <end position="527"/>
    </location>
</feature>
<keyword evidence="3" id="KW-1185">Reference proteome</keyword>
<accession>A0A9P5NXL5</accession>
<feature type="region of interest" description="Disordered" evidence="1">
    <location>
        <begin position="347"/>
        <end position="662"/>
    </location>
</feature>
<evidence type="ECO:0000313" key="3">
    <source>
        <dbReference type="Proteomes" id="UP000724874"/>
    </source>
</evidence>
<feature type="compositionally biased region" description="Polar residues" evidence="1">
    <location>
        <begin position="283"/>
        <end position="295"/>
    </location>
</feature>
<protein>
    <submittedName>
        <fullName evidence="2">Uncharacterized protein</fullName>
    </submittedName>
</protein>
<gene>
    <name evidence="2" type="ORF">CPB84DRAFT_1768016</name>
</gene>
<feature type="region of interest" description="Disordered" evidence="1">
    <location>
        <begin position="246"/>
        <end position="316"/>
    </location>
</feature>
<comment type="caution">
    <text evidence="2">The sequence shown here is derived from an EMBL/GenBank/DDBJ whole genome shotgun (WGS) entry which is preliminary data.</text>
</comment>
<evidence type="ECO:0000256" key="1">
    <source>
        <dbReference type="SAM" id="MobiDB-lite"/>
    </source>
</evidence>
<feature type="compositionally biased region" description="Basic and acidic residues" evidence="1">
    <location>
        <begin position="479"/>
        <end position="502"/>
    </location>
</feature>
<dbReference type="Proteomes" id="UP000724874">
    <property type="component" value="Unassembled WGS sequence"/>
</dbReference>
<name>A0A9P5NXL5_GYMJU</name>
<feature type="compositionally biased region" description="Basic and acidic residues" evidence="1">
    <location>
        <begin position="389"/>
        <end position="399"/>
    </location>
</feature>
<sequence>MNPFNVGFTSTPSFPTNRHLWEGGQESLDREPLYSNLMGPSHVHKVLELSCALANPTGQQVALRHHAQSPVALRSAVPICPLPQRQENPYVYKEGIHNQRASFIGPPYPMTGVMPKTSPSLSLTQQQWALHNRQLYSTGRLFSAHGMTDHQRFAPYHQGPNLTSSHPLTSNASLQTLPQAVTHTAWQQEICSMPEQAFNEALDVYSSEEHQSALHKHLALNKPINNYQHGRALQPRHNYYAASHLDSQSYNHGHDPNSPPYNSSLPEEKTNQVNNQDFHHDTNTSQDRNGSPSLQRRQDAHAHASISNEIQNLRAPSPNYEREIDAFFADFPPQMISLTSLPSMNDVLRNAQQPPPFHVPQPVPITPNNEWDSASNNCAQDTMDCSASHQEEAELHQNSESESTPSSEEYLIERNPFDEGPDDGSLPQEANEAGSWTQAQPHQAVSLATSNVSPWLPPSNEGHDLTKSSQPSVYPGDITENHLPREEVERGSKRKRDAEVASERSQPQRHTNSAVSSPSGPASSASAQGNIQKKKERKIYTLTESVGDNFRYQRVPRPENQGGGFTESYQSSTNPEGRFTSAEHRLQESSTESKRKREEEDASETSQPERPVKRIRNSSASSASSSSSHSSSSSPPMPSQEAVAEENNTKRKKKLLRDKLDGPFWLQRIPEQEKELVHIAETVSPAEQVPGSEENES</sequence>
<reference evidence="2" key="1">
    <citation type="submission" date="2020-11" db="EMBL/GenBank/DDBJ databases">
        <authorList>
            <consortium name="DOE Joint Genome Institute"/>
            <person name="Ahrendt S."/>
            <person name="Riley R."/>
            <person name="Andreopoulos W."/>
            <person name="LaButti K."/>
            <person name="Pangilinan J."/>
            <person name="Ruiz-duenas F.J."/>
            <person name="Barrasa J.M."/>
            <person name="Sanchez-Garcia M."/>
            <person name="Camarero S."/>
            <person name="Miyauchi S."/>
            <person name="Serrano A."/>
            <person name="Linde D."/>
            <person name="Babiker R."/>
            <person name="Drula E."/>
            <person name="Ayuso-Fernandez I."/>
            <person name="Pacheco R."/>
            <person name="Padilla G."/>
            <person name="Ferreira P."/>
            <person name="Barriuso J."/>
            <person name="Kellner H."/>
            <person name="Castanera R."/>
            <person name="Alfaro M."/>
            <person name="Ramirez L."/>
            <person name="Pisabarro A.G."/>
            <person name="Kuo A."/>
            <person name="Tritt A."/>
            <person name="Lipzen A."/>
            <person name="He G."/>
            <person name="Yan M."/>
            <person name="Ng V."/>
            <person name="Cullen D."/>
            <person name="Martin F."/>
            <person name="Rosso M.-N."/>
            <person name="Henrissat B."/>
            <person name="Hibbett D."/>
            <person name="Martinez A.T."/>
            <person name="Grigoriev I.V."/>
        </authorList>
    </citation>
    <scope>NUCLEOTIDE SEQUENCE</scope>
    <source>
        <strain evidence="2">AH 44721</strain>
    </source>
</reference>
<feature type="compositionally biased region" description="Polar residues" evidence="1">
    <location>
        <begin position="260"/>
        <end position="276"/>
    </location>
</feature>
<feature type="compositionally biased region" description="Polar residues" evidence="1">
    <location>
        <begin position="503"/>
        <end position="512"/>
    </location>
</feature>
<dbReference type="AlphaFoldDB" id="A0A9P5NXL5"/>
<organism evidence="2 3">
    <name type="scientific">Gymnopilus junonius</name>
    <name type="common">Spectacular rustgill mushroom</name>
    <name type="synonym">Gymnopilus spectabilis subsp. junonius</name>
    <dbReference type="NCBI Taxonomy" id="109634"/>
    <lineage>
        <taxon>Eukaryota</taxon>
        <taxon>Fungi</taxon>
        <taxon>Dikarya</taxon>
        <taxon>Basidiomycota</taxon>
        <taxon>Agaricomycotina</taxon>
        <taxon>Agaricomycetes</taxon>
        <taxon>Agaricomycetidae</taxon>
        <taxon>Agaricales</taxon>
        <taxon>Agaricineae</taxon>
        <taxon>Hymenogastraceae</taxon>
        <taxon>Gymnopilus</taxon>
    </lineage>
</organism>
<dbReference type="EMBL" id="JADNYJ010000013">
    <property type="protein sequence ID" value="KAF8907911.1"/>
    <property type="molecule type" value="Genomic_DNA"/>
</dbReference>
<evidence type="ECO:0000313" key="2">
    <source>
        <dbReference type="EMBL" id="KAF8907911.1"/>
    </source>
</evidence>
<feature type="compositionally biased region" description="Pro residues" evidence="1">
    <location>
        <begin position="353"/>
        <end position="365"/>
    </location>
</feature>
<feature type="compositionally biased region" description="Basic and acidic residues" evidence="1">
    <location>
        <begin position="581"/>
        <end position="599"/>
    </location>
</feature>
<feature type="compositionally biased region" description="Low complexity" evidence="1">
    <location>
        <begin position="400"/>
        <end position="409"/>
    </location>
</feature>
<feature type="compositionally biased region" description="Low complexity" evidence="1">
    <location>
        <begin position="618"/>
        <end position="634"/>
    </location>
</feature>